<gene>
    <name evidence="2" type="ORF">KQ910_13695</name>
</gene>
<comment type="caution">
    <text evidence="2">The sequence shown here is derived from an EMBL/GenBank/DDBJ whole genome shotgun (WGS) entry which is preliminary data.</text>
</comment>
<accession>A0ABS6IJQ1</accession>
<keyword evidence="1" id="KW-0732">Signal</keyword>
<organism evidence="2 3">
    <name type="scientific">Reyranella humidisoli</name>
    <dbReference type="NCBI Taxonomy" id="2849149"/>
    <lineage>
        <taxon>Bacteria</taxon>
        <taxon>Pseudomonadati</taxon>
        <taxon>Pseudomonadota</taxon>
        <taxon>Alphaproteobacteria</taxon>
        <taxon>Hyphomicrobiales</taxon>
        <taxon>Reyranellaceae</taxon>
        <taxon>Reyranella</taxon>
    </lineage>
</organism>
<dbReference type="RefSeq" id="WP_216961043.1">
    <property type="nucleotide sequence ID" value="NZ_JAHOPB010000001.1"/>
</dbReference>
<evidence type="ECO:0000313" key="3">
    <source>
        <dbReference type="Proteomes" id="UP000727907"/>
    </source>
</evidence>
<evidence type="ECO:0000313" key="2">
    <source>
        <dbReference type="EMBL" id="MBU8874824.1"/>
    </source>
</evidence>
<feature type="chain" id="PRO_5047016286" evidence="1">
    <location>
        <begin position="28"/>
        <end position="166"/>
    </location>
</feature>
<proteinExistence type="predicted"/>
<feature type="signal peptide" evidence="1">
    <location>
        <begin position="1"/>
        <end position="27"/>
    </location>
</feature>
<dbReference type="Proteomes" id="UP000727907">
    <property type="component" value="Unassembled WGS sequence"/>
</dbReference>
<keyword evidence="3" id="KW-1185">Reference proteome</keyword>
<sequence length="166" mass="17809">MTGPARHRLAGGLGALCMILLASPVSAGDCKRGILDDGEGGMNVLVYELCAERLSVGFESSDVIEEISCSPAGEVRLWMSVHHQRCDTSPAASTEQFYDLLEPLRGVGRMTAAPVTMQLRCGDGTTHQATIVVPDARDALLETRTGDTRYERLTRQFISQCAAPGV</sequence>
<name>A0ABS6IJQ1_9HYPH</name>
<reference evidence="2 3" key="1">
    <citation type="submission" date="2021-06" db="EMBL/GenBank/DDBJ databases">
        <authorList>
            <person name="Lee D.H."/>
        </authorList>
    </citation>
    <scope>NUCLEOTIDE SEQUENCE [LARGE SCALE GENOMIC DNA]</scope>
    <source>
        <strain evidence="2 3">MMS21-HV4-11</strain>
    </source>
</reference>
<dbReference type="EMBL" id="JAHOPB010000001">
    <property type="protein sequence ID" value="MBU8874824.1"/>
    <property type="molecule type" value="Genomic_DNA"/>
</dbReference>
<protein>
    <submittedName>
        <fullName evidence="2">Uncharacterized protein</fullName>
    </submittedName>
</protein>
<evidence type="ECO:0000256" key="1">
    <source>
        <dbReference type="SAM" id="SignalP"/>
    </source>
</evidence>